<accession>A0ABQ2MYV6</accession>
<proteinExistence type="predicted"/>
<organism evidence="1 2">
    <name type="scientific">Microbacterium nanhaiense</name>
    <dbReference type="NCBI Taxonomy" id="1301026"/>
    <lineage>
        <taxon>Bacteria</taxon>
        <taxon>Bacillati</taxon>
        <taxon>Actinomycetota</taxon>
        <taxon>Actinomycetes</taxon>
        <taxon>Micrococcales</taxon>
        <taxon>Microbacteriaceae</taxon>
        <taxon>Microbacterium</taxon>
    </lineage>
</organism>
<comment type="caution">
    <text evidence="1">The sequence shown here is derived from an EMBL/GenBank/DDBJ whole genome shotgun (WGS) entry which is preliminary data.</text>
</comment>
<dbReference type="EMBL" id="BMMQ01000002">
    <property type="protein sequence ID" value="GGO60525.1"/>
    <property type="molecule type" value="Genomic_DNA"/>
</dbReference>
<evidence type="ECO:0000313" key="1">
    <source>
        <dbReference type="EMBL" id="GGO60525.1"/>
    </source>
</evidence>
<evidence type="ECO:0000313" key="2">
    <source>
        <dbReference type="Proteomes" id="UP000638043"/>
    </source>
</evidence>
<dbReference type="Proteomes" id="UP000638043">
    <property type="component" value="Unassembled WGS sequence"/>
</dbReference>
<protein>
    <recommendedName>
        <fullName evidence="3">Asp23/Gls24 family envelope stress response protein</fullName>
    </recommendedName>
</protein>
<sequence length="102" mass="10099">MTDSGITADTVVADIEAIALAVPGVRVLYPVGTAGHLASTGARLLGQDEPTRVRPASGGVEIAIGVDGSHAAPAVVRAVGAAVAPLLGPGAEVRVTVVRIER</sequence>
<reference evidence="2" key="1">
    <citation type="journal article" date="2019" name="Int. J. Syst. Evol. Microbiol.">
        <title>The Global Catalogue of Microorganisms (GCM) 10K type strain sequencing project: providing services to taxonomists for standard genome sequencing and annotation.</title>
        <authorList>
            <consortium name="The Broad Institute Genomics Platform"/>
            <consortium name="The Broad Institute Genome Sequencing Center for Infectious Disease"/>
            <person name="Wu L."/>
            <person name="Ma J."/>
        </authorList>
    </citation>
    <scope>NUCLEOTIDE SEQUENCE [LARGE SCALE GENOMIC DNA]</scope>
    <source>
        <strain evidence="2">CGMCC 4.7181</strain>
    </source>
</reference>
<evidence type="ECO:0008006" key="3">
    <source>
        <dbReference type="Google" id="ProtNLM"/>
    </source>
</evidence>
<dbReference type="RefSeq" id="WP_188699945.1">
    <property type="nucleotide sequence ID" value="NZ_BMMQ01000002.1"/>
</dbReference>
<gene>
    <name evidence="1" type="ORF">GCM10010910_06170</name>
</gene>
<keyword evidence="2" id="KW-1185">Reference proteome</keyword>
<name>A0ABQ2MYV6_9MICO</name>